<feature type="compositionally biased region" description="Gly residues" evidence="1">
    <location>
        <begin position="9"/>
        <end position="20"/>
    </location>
</feature>
<evidence type="ECO:0000256" key="1">
    <source>
        <dbReference type="SAM" id="MobiDB-lite"/>
    </source>
</evidence>
<accession>A0A6J4QRR3</accession>
<organism evidence="2">
    <name type="scientific">uncultured Rubrobacteraceae bacterium</name>
    <dbReference type="NCBI Taxonomy" id="349277"/>
    <lineage>
        <taxon>Bacteria</taxon>
        <taxon>Bacillati</taxon>
        <taxon>Actinomycetota</taxon>
        <taxon>Rubrobacteria</taxon>
        <taxon>Rubrobacterales</taxon>
        <taxon>Rubrobacteraceae</taxon>
        <taxon>environmental samples</taxon>
    </lineage>
</organism>
<dbReference type="AlphaFoldDB" id="A0A6J4QRR3"/>
<dbReference type="EMBL" id="CADCVE010000036">
    <property type="protein sequence ID" value="CAA9452633.1"/>
    <property type="molecule type" value="Genomic_DNA"/>
</dbReference>
<feature type="non-terminal residue" evidence="2">
    <location>
        <position position="1"/>
    </location>
</feature>
<feature type="region of interest" description="Disordered" evidence="1">
    <location>
        <begin position="1"/>
        <end position="89"/>
    </location>
</feature>
<proteinExistence type="predicted"/>
<evidence type="ECO:0000313" key="2">
    <source>
        <dbReference type="EMBL" id="CAA9452633.1"/>
    </source>
</evidence>
<name>A0A6J4QRR3_9ACTN</name>
<gene>
    <name evidence="2" type="ORF">AVDCRST_MAG28-1945</name>
</gene>
<protein>
    <submittedName>
        <fullName evidence="2">Uncharacterized protein</fullName>
    </submittedName>
</protein>
<sequence>EHPDAVDAGGCGDSGAGAGRLSGRDRLLPVEGGSAPGEAGRGTSGYTGARPAAAGASGDYQRRAEGAPGRPARDRPAPRRRWPDTGTEI</sequence>
<feature type="compositionally biased region" description="Basic and acidic residues" evidence="1">
    <location>
        <begin position="60"/>
        <end position="83"/>
    </location>
</feature>
<feature type="non-terminal residue" evidence="2">
    <location>
        <position position="89"/>
    </location>
</feature>
<reference evidence="2" key="1">
    <citation type="submission" date="2020-02" db="EMBL/GenBank/DDBJ databases">
        <authorList>
            <person name="Meier V. D."/>
        </authorList>
    </citation>
    <scope>NUCLEOTIDE SEQUENCE</scope>
    <source>
        <strain evidence="2">AVDCRST_MAG28</strain>
    </source>
</reference>